<keyword evidence="1" id="KW-0808">Transferase</keyword>
<dbReference type="InterPro" id="IPR053177">
    <property type="entry name" value="ADP-glucose_phosphorylase"/>
</dbReference>
<dbReference type="PANTHER" id="PTHR42763">
    <property type="entry name" value="ADP-GLUCOSE PHOSPHORYLASE"/>
    <property type="match status" value="1"/>
</dbReference>
<sequence length="54" mass="6410">IKGMEQSAHYHWHLEIVPRLTRVAGFEWGSGFYINPMPPEHAAMYLREVRIEEE</sequence>
<dbReference type="InterPro" id="IPR036265">
    <property type="entry name" value="HIT-like_sf"/>
</dbReference>
<gene>
    <name evidence="1" type="ORF">XD94_1375</name>
</gene>
<feature type="non-terminal residue" evidence="1">
    <location>
        <position position="1"/>
    </location>
</feature>
<keyword evidence="1" id="KW-0548">Nucleotidyltransferase</keyword>
<reference evidence="2" key="1">
    <citation type="journal article" date="2015" name="MBio">
        <title>Genome-Resolved Metagenomic Analysis Reveals Roles for Candidate Phyla and Other Microbial Community Members in Biogeochemical Transformations in Oil Reservoirs.</title>
        <authorList>
            <person name="Hu P."/>
            <person name="Tom L."/>
            <person name="Singh A."/>
            <person name="Thomas B.C."/>
            <person name="Baker B.J."/>
            <person name="Piceno Y.M."/>
            <person name="Andersen G.L."/>
            <person name="Banfield J.F."/>
        </authorList>
    </citation>
    <scope>NUCLEOTIDE SEQUENCE [LARGE SCALE GENOMIC DNA]</scope>
</reference>
<proteinExistence type="predicted"/>
<dbReference type="EMBL" id="LGGP01000261">
    <property type="protein sequence ID" value="KUK79463.1"/>
    <property type="molecule type" value="Genomic_DNA"/>
</dbReference>
<accession>A0A101HM93</accession>
<evidence type="ECO:0000313" key="2">
    <source>
        <dbReference type="Proteomes" id="UP000054092"/>
    </source>
</evidence>
<evidence type="ECO:0000313" key="1">
    <source>
        <dbReference type="EMBL" id="KUK79463.1"/>
    </source>
</evidence>
<dbReference type="Proteomes" id="UP000054092">
    <property type="component" value="Unassembled WGS sequence"/>
</dbReference>
<dbReference type="GO" id="GO:0016779">
    <property type="term" value="F:nucleotidyltransferase activity"/>
    <property type="evidence" value="ECO:0007669"/>
    <property type="project" value="UniProtKB-KW"/>
</dbReference>
<dbReference type="Gene3D" id="3.30.428.10">
    <property type="entry name" value="HIT-like"/>
    <property type="match status" value="1"/>
</dbReference>
<protein>
    <submittedName>
        <fullName evidence="1">Galactose-1-phosphate uridylyltransferase</fullName>
    </submittedName>
</protein>
<name>A0A101HM93_9BACT</name>
<organism evidence="1 2">
    <name type="scientific">Mesotoga prima</name>
    <dbReference type="NCBI Taxonomy" id="1184387"/>
    <lineage>
        <taxon>Bacteria</taxon>
        <taxon>Thermotogati</taxon>
        <taxon>Thermotogota</taxon>
        <taxon>Thermotogae</taxon>
        <taxon>Kosmotogales</taxon>
        <taxon>Kosmotogaceae</taxon>
        <taxon>Mesotoga</taxon>
    </lineage>
</organism>
<dbReference type="AlphaFoldDB" id="A0A101HM93"/>
<comment type="caution">
    <text evidence="1">The sequence shown here is derived from an EMBL/GenBank/DDBJ whole genome shotgun (WGS) entry which is preliminary data.</text>
</comment>
<dbReference type="PANTHER" id="PTHR42763:SF1">
    <property type="entry name" value="UDP-GLUCOSE--HEXOSE-1-PHOSPHATE URIDYLYLTRANSFERASE"/>
    <property type="match status" value="1"/>
</dbReference>
<dbReference type="PATRIC" id="fig|1184387.3.peg.1838"/>
<dbReference type="SUPFAM" id="SSF54197">
    <property type="entry name" value="HIT-like"/>
    <property type="match status" value="1"/>
</dbReference>